<evidence type="ECO:0000313" key="12">
    <source>
        <dbReference type="EMBL" id="GAA5524785.1"/>
    </source>
</evidence>
<feature type="transmembrane region" description="Helical" evidence="11">
    <location>
        <begin position="397"/>
        <end position="416"/>
    </location>
</feature>
<organism evidence="12 13">
    <name type="scientific">Microbulbifer aestuariivivens</name>
    <dbReference type="NCBI Taxonomy" id="1908308"/>
    <lineage>
        <taxon>Bacteria</taxon>
        <taxon>Pseudomonadati</taxon>
        <taxon>Pseudomonadota</taxon>
        <taxon>Gammaproteobacteria</taxon>
        <taxon>Cellvibrionales</taxon>
        <taxon>Microbulbiferaceae</taxon>
        <taxon>Microbulbifer</taxon>
    </lineage>
</organism>
<dbReference type="PANTHER" id="PTHR43702:SF3">
    <property type="entry name" value="PROTEIN TSGA"/>
    <property type="match status" value="1"/>
</dbReference>
<name>A0ABP9WRD6_9GAMM</name>
<sequence length="450" mass="47400">MKEFVSEAGRPFTGESAHAAIMTGEPGEPKASAVNPVVSPRTSLILLSSLFFIWGFITSLNDILVPHLKNVFELSYTKAILVQFSFFAAYLIVSVPAGALLKRVGYQLGLVMGLLIACAGCLVFIPAARMQIYEIFLLGLFVLAAGITILQVSANPFVIALGGSESGPSRLNMTQAFNSLGTTLAPAFGGLIIFSAATAGLDLSTESGLAAFRAQEAALVEAPYFWLAVVLLLMVAFFSWIRLPAIHDQPLAGESAHNSGGAFSLLRYPRLTLGAVGIFVYVGAEVAIGSFLVNFFGEESVAGMEAAVAARYVSYYWAGAMVGRFAGALLLRYVRAGAMLAVCGFFATIFIAVAMASSGMQAVWAILAVGLCNSIMFPTIFSLALGGLGRDTSQGSGVLCMAIVGGAVVPLLQGLLADYAGIQLSFLIPLLCYCYIVYYGAFSPLLRSKV</sequence>
<comment type="caution">
    <text evidence="12">The sequence shown here is derived from an EMBL/GenBank/DDBJ whole genome shotgun (WGS) entry which is preliminary data.</text>
</comment>
<dbReference type="Pfam" id="PF07690">
    <property type="entry name" value="MFS_1"/>
    <property type="match status" value="1"/>
</dbReference>
<dbReference type="Proteomes" id="UP001408594">
    <property type="component" value="Unassembled WGS sequence"/>
</dbReference>
<evidence type="ECO:0000256" key="6">
    <source>
        <dbReference type="ARBA" id="ARBA00022519"/>
    </source>
</evidence>
<evidence type="ECO:0000256" key="5">
    <source>
        <dbReference type="ARBA" id="ARBA00022475"/>
    </source>
</evidence>
<keyword evidence="13" id="KW-1185">Reference proteome</keyword>
<keyword evidence="4" id="KW-0813">Transport</keyword>
<dbReference type="InterPro" id="IPR036259">
    <property type="entry name" value="MFS_trans_sf"/>
</dbReference>
<evidence type="ECO:0000256" key="11">
    <source>
        <dbReference type="SAM" id="Phobius"/>
    </source>
</evidence>
<dbReference type="PANTHER" id="PTHR43702">
    <property type="entry name" value="L-FUCOSE-PROTON SYMPORTER"/>
    <property type="match status" value="1"/>
</dbReference>
<feature type="transmembrane region" description="Helical" evidence="11">
    <location>
        <begin position="44"/>
        <end position="60"/>
    </location>
</feature>
<keyword evidence="8 11" id="KW-0812">Transmembrane</keyword>
<protein>
    <submittedName>
        <fullName evidence="12">L-fucose-proton symporter</fullName>
    </submittedName>
</protein>
<gene>
    <name evidence="12" type="primary">fucP_3</name>
    <name evidence="12" type="ORF">Maes01_01344</name>
</gene>
<dbReference type="SUPFAM" id="SSF103473">
    <property type="entry name" value="MFS general substrate transporter"/>
    <property type="match status" value="1"/>
</dbReference>
<comment type="similarity">
    <text evidence="3">Belongs to the major facilitator superfamily. FHS transporter (TC 2.A.1.7) family.</text>
</comment>
<evidence type="ECO:0000256" key="2">
    <source>
        <dbReference type="ARBA" id="ARBA00004429"/>
    </source>
</evidence>
<feature type="transmembrane region" description="Helical" evidence="11">
    <location>
        <begin position="108"/>
        <end position="129"/>
    </location>
</feature>
<comment type="subcellular location">
    <subcellularLocation>
        <location evidence="2">Cell inner membrane</location>
        <topology evidence="2">Multi-pass membrane protein</topology>
    </subcellularLocation>
</comment>
<evidence type="ECO:0000256" key="9">
    <source>
        <dbReference type="ARBA" id="ARBA00022989"/>
    </source>
</evidence>
<keyword evidence="10 11" id="KW-0472">Membrane</keyword>
<reference evidence="12 13" key="1">
    <citation type="submission" date="2024-02" db="EMBL/GenBank/DDBJ databases">
        <title>Microbulbifer aestuariivivens NBRC 112533.</title>
        <authorList>
            <person name="Ichikawa N."/>
            <person name="Katano-Makiyama Y."/>
            <person name="Hidaka K."/>
        </authorList>
    </citation>
    <scope>NUCLEOTIDE SEQUENCE [LARGE SCALE GENOMIC DNA]</scope>
    <source>
        <strain evidence="12 13">NBRC 112533</strain>
    </source>
</reference>
<keyword evidence="7" id="KW-0762">Sugar transport</keyword>
<keyword evidence="9 11" id="KW-1133">Transmembrane helix</keyword>
<evidence type="ECO:0000256" key="3">
    <source>
        <dbReference type="ARBA" id="ARBA00009120"/>
    </source>
</evidence>
<dbReference type="InterPro" id="IPR011701">
    <property type="entry name" value="MFS"/>
</dbReference>
<dbReference type="InterPro" id="IPR005964">
    <property type="entry name" value="Glc/Gal_transptr_bac"/>
</dbReference>
<dbReference type="NCBIfam" id="TIGR01272">
    <property type="entry name" value="gluP"/>
    <property type="match status" value="1"/>
</dbReference>
<evidence type="ECO:0000256" key="10">
    <source>
        <dbReference type="ARBA" id="ARBA00023136"/>
    </source>
</evidence>
<dbReference type="CDD" id="cd17394">
    <property type="entry name" value="MFS_FucP_like"/>
    <property type="match status" value="1"/>
</dbReference>
<feature type="transmembrane region" description="Helical" evidence="11">
    <location>
        <begin position="223"/>
        <end position="241"/>
    </location>
</feature>
<feature type="transmembrane region" description="Helical" evidence="11">
    <location>
        <begin position="338"/>
        <end position="356"/>
    </location>
</feature>
<keyword evidence="6" id="KW-0997">Cell inner membrane</keyword>
<accession>A0ABP9WRD6</accession>
<feature type="transmembrane region" description="Helical" evidence="11">
    <location>
        <begin position="80"/>
        <end position="101"/>
    </location>
</feature>
<dbReference type="InterPro" id="IPR050375">
    <property type="entry name" value="MFS_TsgA-like"/>
</dbReference>
<feature type="transmembrane region" description="Helical" evidence="11">
    <location>
        <begin position="422"/>
        <end position="442"/>
    </location>
</feature>
<evidence type="ECO:0000256" key="7">
    <source>
        <dbReference type="ARBA" id="ARBA00022597"/>
    </source>
</evidence>
<proteinExistence type="inferred from homology"/>
<evidence type="ECO:0000313" key="13">
    <source>
        <dbReference type="Proteomes" id="UP001408594"/>
    </source>
</evidence>
<feature type="transmembrane region" description="Helical" evidence="11">
    <location>
        <begin position="183"/>
        <end position="203"/>
    </location>
</feature>
<keyword evidence="5" id="KW-1003">Cell membrane</keyword>
<dbReference type="RefSeq" id="WP_345549979.1">
    <property type="nucleotide sequence ID" value="NZ_BAABRT010000008.1"/>
</dbReference>
<comment type="function">
    <text evidence="1">Intake of glucose and galactose.</text>
</comment>
<evidence type="ECO:0000256" key="4">
    <source>
        <dbReference type="ARBA" id="ARBA00022448"/>
    </source>
</evidence>
<dbReference type="Gene3D" id="1.20.1250.20">
    <property type="entry name" value="MFS general substrate transporter like domains"/>
    <property type="match status" value="2"/>
</dbReference>
<evidence type="ECO:0000256" key="8">
    <source>
        <dbReference type="ARBA" id="ARBA00022692"/>
    </source>
</evidence>
<feature type="transmembrane region" description="Helical" evidence="11">
    <location>
        <begin position="271"/>
        <end position="293"/>
    </location>
</feature>
<feature type="transmembrane region" description="Helical" evidence="11">
    <location>
        <begin position="135"/>
        <end position="162"/>
    </location>
</feature>
<dbReference type="EMBL" id="BAABRT010000008">
    <property type="protein sequence ID" value="GAA5524785.1"/>
    <property type="molecule type" value="Genomic_DNA"/>
</dbReference>
<evidence type="ECO:0000256" key="1">
    <source>
        <dbReference type="ARBA" id="ARBA00003321"/>
    </source>
</evidence>
<feature type="transmembrane region" description="Helical" evidence="11">
    <location>
        <begin position="313"/>
        <end position="331"/>
    </location>
</feature>
<feature type="transmembrane region" description="Helical" evidence="11">
    <location>
        <begin position="362"/>
        <end position="385"/>
    </location>
</feature>